<dbReference type="GeneID" id="93693384"/>
<feature type="binding site" evidence="10">
    <location>
        <position position="70"/>
    </location>
    <ligand>
        <name>Mg(2+)</name>
        <dbReference type="ChEBI" id="CHEBI:18420"/>
    </ligand>
</feature>
<keyword evidence="3 10" id="KW-0479">Metal-binding</keyword>
<dbReference type="Gene3D" id="3.90.950.10">
    <property type="match status" value="1"/>
</dbReference>
<organism evidence="12 13">
    <name type="scientific">Ruminococcus callidus ATCC 27760</name>
    <dbReference type="NCBI Taxonomy" id="411473"/>
    <lineage>
        <taxon>Bacteria</taxon>
        <taxon>Bacillati</taxon>
        <taxon>Bacillota</taxon>
        <taxon>Clostridia</taxon>
        <taxon>Eubacteriales</taxon>
        <taxon>Oscillospiraceae</taxon>
        <taxon>Ruminococcus</taxon>
    </lineage>
</organism>
<comment type="catalytic activity">
    <reaction evidence="8 10">
        <text>dITP + H2O = dIMP + diphosphate + H(+)</text>
        <dbReference type="Rhea" id="RHEA:28342"/>
        <dbReference type="ChEBI" id="CHEBI:15377"/>
        <dbReference type="ChEBI" id="CHEBI:15378"/>
        <dbReference type="ChEBI" id="CHEBI:33019"/>
        <dbReference type="ChEBI" id="CHEBI:61194"/>
        <dbReference type="ChEBI" id="CHEBI:61382"/>
        <dbReference type="EC" id="3.6.1.66"/>
    </reaction>
</comment>
<evidence type="ECO:0000256" key="8">
    <source>
        <dbReference type="ARBA" id="ARBA00051875"/>
    </source>
</evidence>
<feature type="active site" description="Proton acceptor" evidence="10">
    <location>
        <position position="70"/>
    </location>
</feature>
<reference evidence="12 13" key="1">
    <citation type="submission" date="2013-07" db="EMBL/GenBank/DDBJ databases">
        <authorList>
            <person name="Weinstock G."/>
            <person name="Sodergren E."/>
            <person name="Wylie T."/>
            <person name="Fulton L."/>
            <person name="Fulton R."/>
            <person name="Fronick C."/>
            <person name="O'Laughlin M."/>
            <person name="Godfrey J."/>
            <person name="Miner T."/>
            <person name="Herter B."/>
            <person name="Appelbaum E."/>
            <person name="Cordes M."/>
            <person name="Lek S."/>
            <person name="Wollam A."/>
            <person name="Pepin K.H."/>
            <person name="Palsikar V.B."/>
            <person name="Mitreva M."/>
            <person name="Wilson R.K."/>
        </authorList>
    </citation>
    <scope>NUCLEOTIDE SEQUENCE [LARGE SCALE GENOMIC DNA]</scope>
    <source>
        <strain evidence="12 13">ATCC 27760</strain>
    </source>
</reference>
<proteinExistence type="inferred from homology"/>
<dbReference type="GO" id="GO:0035870">
    <property type="term" value="F:dITP diphosphatase activity"/>
    <property type="evidence" value="ECO:0007669"/>
    <property type="project" value="UniProtKB-UniRule"/>
</dbReference>
<gene>
    <name evidence="12" type="ORF">RUMCAL_02364</name>
</gene>
<name>U2KKE7_9FIRM</name>
<dbReference type="HAMAP" id="MF_01405">
    <property type="entry name" value="Non_canon_purine_NTPase"/>
    <property type="match status" value="1"/>
</dbReference>
<dbReference type="PANTHER" id="PTHR11067">
    <property type="entry name" value="INOSINE TRIPHOSPHATE PYROPHOSPHATASE/HAM1 PROTEIN"/>
    <property type="match status" value="1"/>
</dbReference>
<accession>U2KKE7</accession>
<evidence type="ECO:0000256" key="5">
    <source>
        <dbReference type="ARBA" id="ARBA00022801"/>
    </source>
</evidence>
<keyword evidence="4 10" id="KW-0547">Nucleotide-binding</keyword>
<feature type="binding site" evidence="10">
    <location>
        <position position="41"/>
    </location>
    <ligand>
        <name>Mg(2+)</name>
        <dbReference type="ChEBI" id="CHEBI:18420"/>
    </ligand>
</feature>
<evidence type="ECO:0000313" key="13">
    <source>
        <dbReference type="Proteomes" id="UP000016662"/>
    </source>
</evidence>
<evidence type="ECO:0000256" key="10">
    <source>
        <dbReference type="HAMAP-Rule" id="MF_01405"/>
    </source>
</evidence>
<feature type="binding site" evidence="10">
    <location>
        <begin position="8"/>
        <end position="13"/>
    </location>
    <ligand>
        <name>substrate</name>
    </ligand>
</feature>
<dbReference type="GO" id="GO:0005829">
    <property type="term" value="C:cytosol"/>
    <property type="evidence" value="ECO:0007669"/>
    <property type="project" value="TreeGrafter"/>
</dbReference>
<dbReference type="GO" id="GO:0046872">
    <property type="term" value="F:metal ion binding"/>
    <property type="evidence" value="ECO:0007669"/>
    <property type="project" value="UniProtKB-KW"/>
</dbReference>
<dbReference type="OrthoDB" id="9807456at2"/>
<evidence type="ECO:0000256" key="7">
    <source>
        <dbReference type="ARBA" id="ARBA00023080"/>
    </source>
</evidence>
<comment type="similarity">
    <text evidence="1 10 11">Belongs to the HAM1 NTPase family.</text>
</comment>
<sequence length="194" mass="20915">MKKIVIASNNAGKLREIRAILAPFGLDAVSQKEAGFDAEVEETGTTFAENAALKAHAVHEALHCAVIADDSGLLVDALDGAPGVYSHRFAGENATDAQRCEKLLELLKDTPAEKRTARFQCVLCYVNAAGEEQFFSGVCEGVIGTSPRGENGFGYDPVFCVGEQTMAEMTDAEKNQISHRGKALEQLEDFFKTL</sequence>
<dbReference type="NCBIfam" id="NF011397">
    <property type="entry name" value="PRK14822.1"/>
    <property type="match status" value="1"/>
</dbReference>
<dbReference type="eggNOG" id="COG0127">
    <property type="taxonomic scope" value="Bacteria"/>
</dbReference>
<evidence type="ECO:0000256" key="9">
    <source>
        <dbReference type="ARBA" id="ARBA00052017"/>
    </source>
</evidence>
<evidence type="ECO:0000313" key="12">
    <source>
        <dbReference type="EMBL" id="ERJ92525.1"/>
    </source>
</evidence>
<dbReference type="STRING" id="411473.RUMCAL_02364"/>
<protein>
    <recommendedName>
        <fullName evidence="10">dITP/XTP pyrophosphatase</fullName>
        <ecNumber evidence="10">3.6.1.66</ecNumber>
    </recommendedName>
    <alternativeName>
        <fullName evidence="10">Non-canonical purine NTP pyrophosphatase</fullName>
    </alternativeName>
    <alternativeName>
        <fullName evidence="10">Non-standard purine NTP pyrophosphatase</fullName>
    </alternativeName>
    <alternativeName>
        <fullName evidence="10">Nucleoside-triphosphate diphosphatase</fullName>
    </alternativeName>
    <alternativeName>
        <fullName evidence="10">Nucleoside-triphosphate pyrophosphatase</fullName>
        <shortName evidence="10">NTPase</shortName>
    </alternativeName>
</protein>
<feature type="binding site" evidence="10">
    <location>
        <begin position="179"/>
        <end position="180"/>
    </location>
    <ligand>
        <name>substrate</name>
    </ligand>
</feature>
<comment type="cofactor">
    <cofactor evidence="10">
        <name>Mg(2+)</name>
        <dbReference type="ChEBI" id="CHEBI:18420"/>
    </cofactor>
    <text evidence="10">Binds 1 Mg(2+) ion per subunit.</text>
</comment>
<dbReference type="GO" id="GO:0009117">
    <property type="term" value="P:nucleotide metabolic process"/>
    <property type="evidence" value="ECO:0007669"/>
    <property type="project" value="UniProtKB-KW"/>
</dbReference>
<comment type="catalytic activity">
    <reaction evidence="10">
        <text>ITP + H2O = IMP + diphosphate + H(+)</text>
        <dbReference type="Rhea" id="RHEA:29399"/>
        <dbReference type="ChEBI" id="CHEBI:15377"/>
        <dbReference type="ChEBI" id="CHEBI:15378"/>
        <dbReference type="ChEBI" id="CHEBI:33019"/>
        <dbReference type="ChEBI" id="CHEBI:58053"/>
        <dbReference type="ChEBI" id="CHEBI:61402"/>
        <dbReference type="EC" id="3.6.1.66"/>
    </reaction>
</comment>
<dbReference type="AlphaFoldDB" id="U2KKE7"/>
<dbReference type="PATRIC" id="fig|411473.3.peg.1962"/>
<dbReference type="HOGENOM" id="CLU_082080_0_2_9"/>
<dbReference type="SUPFAM" id="SSF52972">
    <property type="entry name" value="ITPase-like"/>
    <property type="match status" value="1"/>
</dbReference>
<dbReference type="GO" id="GO:0036220">
    <property type="term" value="F:ITP diphosphatase activity"/>
    <property type="evidence" value="ECO:0007669"/>
    <property type="project" value="UniProtKB-UniRule"/>
</dbReference>
<dbReference type="PANTHER" id="PTHR11067:SF9">
    <property type="entry name" value="INOSINE TRIPHOSPHATE PYROPHOSPHATASE"/>
    <property type="match status" value="1"/>
</dbReference>
<dbReference type="InterPro" id="IPR002637">
    <property type="entry name" value="RdgB/HAM1"/>
</dbReference>
<dbReference type="NCBIfam" id="TIGR00042">
    <property type="entry name" value="RdgB/HAM1 family non-canonical purine NTP pyrophosphatase"/>
    <property type="match status" value="1"/>
</dbReference>
<dbReference type="GO" id="GO:0000166">
    <property type="term" value="F:nucleotide binding"/>
    <property type="evidence" value="ECO:0007669"/>
    <property type="project" value="UniProtKB-KW"/>
</dbReference>
<evidence type="ECO:0000256" key="2">
    <source>
        <dbReference type="ARBA" id="ARBA00011738"/>
    </source>
</evidence>
<feature type="binding site" evidence="10">
    <location>
        <position position="71"/>
    </location>
    <ligand>
        <name>substrate</name>
    </ligand>
</feature>
<evidence type="ECO:0000256" key="6">
    <source>
        <dbReference type="ARBA" id="ARBA00022842"/>
    </source>
</evidence>
<dbReference type="InterPro" id="IPR029001">
    <property type="entry name" value="ITPase-like_fam"/>
</dbReference>
<dbReference type="CDD" id="cd00515">
    <property type="entry name" value="HAM1"/>
    <property type="match status" value="1"/>
</dbReference>
<dbReference type="Proteomes" id="UP000016662">
    <property type="component" value="Unassembled WGS sequence"/>
</dbReference>
<keyword evidence="13" id="KW-1185">Reference proteome</keyword>
<dbReference type="RefSeq" id="WP_021680531.1">
    <property type="nucleotide sequence ID" value="NZ_KI260295.1"/>
</dbReference>
<dbReference type="Pfam" id="PF01725">
    <property type="entry name" value="Ham1p_like"/>
    <property type="match status" value="1"/>
</dbReference>
<feature type="binding site" evidence="10">
    <location>
        <begin position="153"/>
        <end position="156"/>
    </location>
    <ligand>
        <name>substrate</name>
    </ligand>
</feature>
<evidence type="ECO:0000256" key="1">
    <source>
        <dbReference type="ARBA" id="ARBA00008023"/>
    </source>
</evidence>
<evidence type="ECO:0000256" key="3">
    <source>
        <dbReference type="ARBA" id="ARBA00022723"/>
    </source>
</evidence>
<comment type="catalytic activity">
    <reaction evidence="9 10">
        <text>XTP + H2O = XMP + diphosphate + H(+)</text>
        <dbReference type="Rhea" id="RHEA:28610"/>
        <dbReference type="ChEBI" id="CHEBI:15377"/>
        <dbReference type="ChEBI" id="CHEBI:15378"/>
        <dbReference type="ChEBI" id="CHEBI:33019"/>
        <dbReference type="ChEBI" id="CHEBI:57464"/>
        <dbReference type="ChEBI" id="CHEBI:61314"/>
        <dbReference type="EC" id="3.6.1.66"/>
    </reaction>
</comment>
<dbReference type="GO" id="GO:0017111">
    <property type="term" value="F:ribonucleoside triphosphate phosphatase activity"/>
    <property type="evidence" value="ECO:0007669"/>
    <property type="project" value="InterPro"/>
</dbReference>
<comment type="subunit">
    <text evidence="2 10">Homodimer.</text>
</comment>
<dbReference type="GO" id="GO:0009146">
    <property type="term" value="P:purine nucleoside triphosphate catabolic process"/>
    <property type="evidence" value="ECO:0007669"/>
    <property type="project" value="UniProtKB-UniRule"/>
</dbReference>
<keyword evidence="5 10" id="KW-0378">Hydrolase</keyword>
<feature type="binding site" evidence="10">
    <location>
        <position position="174"/>
    </location>
    <ligand>
        <name>substrate</name>
    </ligand>
</feature>
<dbReference type="GO" id="GO:0036222">
    <property type="term" value="F:XTP diphosphatase activity"/>
    <property type="evidence" value="ECO:0007669"/>
    <property type="project" value="UniProtKB-UniRule"/>
</dbReference>
<comment type="caution">
    <text evidence="12">The sequence shown here is derived from an EMBL/GenBank/DDBJ whole genome shotgun (WGS) entry which is preliminary data.</text>
</comment>
<keyword evidence="6 10" id="KW-0460">Magnesium</keyword>
<comment type="function">
    <text evidence="10">Pyrophosphatase that catalyzes the hydrolysis of nucleoside triphosphates to their monophosphate derivatives, with a high preference for the non-canonical purine nucleotides XTP (xanthosine triphosphate), dITP (deoxyinosine triphosphate) and ITP. Seems to function as a house-cleaning enzyme that removes non-canonical purine nucleotides from the nucleotide pool, thus preventing their incorporation into DNA/RNA and avoiding chromosomal lesions.</text>
</comment>
<dbReference type="EC" id="3.6.1.66" evidence="10"/>
<keyword evidence="7 10" id="KW-0546">Nucleotide metabolism</keyword>
<dbReference type="InterPro" id="IPR020922">
    <property type="entry name" value="dITP/XTP_pyrophosphatase"/>
</dbReference>
<dbReference type="EMBL" id="AWVF01000292">
    <property type="protein sequence ID" value="ERJ92525.1"/>
    <property type="molecule type" value="Genomic_DNA"/>
</dbReference>
<evidence type="ECO:0000256" key="11">
    <source>
        <dbReference type="RuleBase" id="RU003781"/>
    </source>
</evidence>
<evidence type="ECO:0000256" key="4">
    <source>
        <dbReference type="ARBA" id="ARBA00022741"/>
    </source>
</evidence>
<dbReference type="FunFam" id="3.90.950.10:FF:000001">
    <property type="entry name" value="dITP/XTP pyrophosphatase"/>
    <property type="match status" value="1"/>
</dbReference>